<dbReference type="InterPro" id="IPR048256">
    <property type="entry name" value="Tektin-like"/>
</dbReference>
<dbReference type="VEuPathDB" id="TriTrypDB:BSAL_18600"/>
<evidence type="ECO:0000256" key="1">
    <source>
        <dbReference type="ARBA" id="ARBA00004496"/>
    </source>
</evidence>
<dbReference type="Proteomes" id="UP000051952">
    <property type="component" value="Unassembled WGS sequence"/>
</dbReference>
<evidence type="ECO:0000256" key="2">
    <source>
        <dbReference type="ARBA" id="ARBA00022490"/>
    </source>
</evidence>
<name>A0A0S4JJ04_BODSA</name>
<reference evidence="5" key="1">
    <citation type="submission" date="2015-09" db="EMBL/GenBank/DDBJ databases">
        <authorList>
            <consortium name="Pathogen Informatics"/>
        </authorList>
    </citation>
    <scope>NUCLEOTIDE SEQUENCE [LARGE SCALE GENOMIC DNA]</scope>
    <source>
        <strain evidence="5">Lake Konstanz</strain>
    </source>
</reference>
<evidence type="ECO:0000313" key="5">
    <source>
        <dbReference type="Proteomes" id="UP000051952"/>
    </source>
</evidence>
<proteinExistence type="predicted"/>
<gene>
    <name evidence="4" type="ORF">BSAL_18600</name>
</gene>
<accession>A0A0S4JJ04</accession>
<dbReference type="GO" id="GO:0005737">
    <property type="term" value="C:cytoplasm"/>
    <property type="evidence" value="ECO:0007669"/>
    <property type="project" value="UniProtKB-SubCell"/>
</dbReference>
<dbReference type="AlphaFoldDB" id="A0A0S4JJ04"/>
<protein>
    <submittedName>
        <fullName evidence="4">Uncharacterized protein</fullName>
    </submittedName>
</protein>
<keyword evidence="5" id="KW-1185">Reference proteome</keyword>
<keyword evidence="2" id="KW-0963">Cytoplasm</keyword>
<sequence length="436" mass="47568">MPGERRHVPHGGHIAHLGAEDANTVSRGIAPENFHYEQSVEAARKQGDLELKIGNSAIRNEYQKRLADVANLRNKSQQVLGVLELERSALQYSKEGIVTLLRDFESTLQVNMDWMALRKKQATDEIGSAEMKKQNATIQLNLEESATDLKHCLLALANHLSAVQAALADVDRAIRLVKDDIVTKSSTMVVDRACMEGLVAVDPRVIPASPIASPRSSRSKKQQPAAMLTFPSPRRGSADTDWQRKGEVAAANGLHVVDKTGPVRKAAQDYITQIKTGGKLQRNAAVVDALRTQVKCGAHLELQLELNKKALSGQLSVNNRQQAALSISLGNVEQQLKLANQRLAMSDVRPAPESSPANVENMLGIEIAKLKRNQADLQGKLRGLADNSTKTESMVKTLEKQVMVAKKTTDIAKACIDVKLPPISSPRSAQVSPRIR</sequence>
<evidence type="ECO:0000313" key="4">
    <source>
        <dbReference type="EMBL" id="CUG88978.1"/>
    </source>
</evidence>
<feature type="region of interest" description="Disordered" evidence="3">
    <location>
        <begin position="1"/>
        <end position="20"/>
    </location>
</feature>
<feature type="region of interest" description="Disordered" evidence="3">
    <location>
        <begin position="209"/>
        <end position="240"/>
    </location>
</feature>
<dbReference type="EMBL" id="CYKH01001692">
    <property type="protein sequence ID" value="CUG88978.1"/>
    <property type="molecule type" value="Genomic_DNA"/>
</dbReference>
<evidence type="ECO:0000256" key="3">
    <source>
        <dbReference type="SAM" id="MobiDB-lite"/>
    </source>
</evidence>
<comment type="subcellular location">
    <subcellularLocation>
        <location evidence="1">Cytoplasm</location>
    </subcellularLocation>
</comment>
<dbReference type="Pfam" id="PF03148">
    <property type="entry name" value="Tektin"/>
    <property type="match status" value="1"/>
</dbReference>
<dbReference type="GO" id="GO:0005929">
    <property type="term" value="C:cilium"/>
    <property type="evidence" value="ECO:0007669"/>
    <property type="project" value="UniProtKB-ARBA"/>
</dbReference>
<organism evidence="4 5">
    <name type="scientific">Bodo saltans</name>
    <name type="common">Flagellated protozoan</name>
    <dbReference type="NCBI Taxonomy" id="75058"/>
    <lineage>
        <taxon>Eukaryota</taxon>
        <taxon>Discoba</taxon>
        <taxon>Euglenozoa</taxon>
        <taxon>Kinetoplastea</taxon>
        <taxon>Metakinetoplastina</taxon>
        <taxon>Eubodonida</taxon>
        <taxon>Bodonidae</taxon>
        <taxon>Bodo</taxon>
    </lineage>
</organism>